<evidence type="ECO:0000313" key="9">
    <source>
        <dbReference type="EMBL" id="KAJ7229083.1"/>
    </source>
</evidence>
<organism evidence="9 10">
    <name type="scientific">Mycena pura</name>
    <dbReference type="NCBI Taxonomy" id="153505"/>
    <lineage>
        <taxon>Eukaryota</taxon>
        <taxon>Fungi</taxon>
        <taxon>Dikarya</taxon>
        <taxon>Basidiomycota</taxon>
        <taxon>Agaricomycotina</taxon>
        <taxon>Agaricomycetes</taxon>
        <taxon>Agaricomycetidae</taxon>
        <taxon>Agaricales</taxon>
        <taxon>Marasmiineae</taxon>
        <taxon>Mycenaceae</taxon>
        <taxon>Mycena</taxon>
    </lineage>
</organism>
<dbReference type="PROSITE" id="PS51914">
    <property type="entry name" value="MRH"/>
    <property type="match status" value="1"/>
</dbReference>
<dbReference type="PANTHER" id="PTHR12630">
    <property type="entry name" value="N-LINKED OLIGOSACCHARIDE PROCESSING"/>
    <property type="match status" value="1"/>
</dbReference>
<keyword evidence="10" id="KW-1185">Reference proteome</keyword>
<evidence type="ECO:0000259" key="8">
    <source>
        <dbReference type="PROSITE" id="PS51914"/>
    </source>
</evidence>
<dbReference type="GO" id="GO:0006491">
    <property type="term" value="P:N-glycan processing"/>
    <property type="evidence" value="ECO:0007669"/>
    <property type="project" value="TreeGrafter"/>
</dbReference>
<dbReference type="InterPro" id="IPR028146">
    <property type="entry name" value="PRKCSH_N"/>
</dbReference>
<dbReference type="AlphaFoldDB" id="A0AAD6YU73"/>
<feature type="compositionally biased region" description="Acidic residues" evidence="6">
    <location>
        <begin position="271"/>
        <end position="290"/>
    </location>
</feature>
<dbReference type="Pfam" id="PF13015">
    <property type="entry name" value="PRKCSH_1"/>
    <property type="match status" value="1"/>
</dbReference>
<dbReference type="PANTHER" id="PTHR12630:SF1">
    <property type="entry name" value="GLUCOSIDASE 2 SUBUNIT BETA"/>
    <property type="match status" value="1"/>
</dbReference>
<dbReference type="Gene3D" id="2.70.130.10">
    <property type="entry name" value="Mannose-6-phosphate receptor binding domain"/>
    <property type="match status" value="1"/>
</dbReference>
<evidence type="ECO:0000256" key="1">
    <source>
        <dbReference type="ARBA" id="ARBA00022387"/>
    </source>
</evidence>
<accession>A0AAD6YU73</accession>
<gene>
    <name evidence="9" type="ORF">GGX14DRAFT_616682</name>
</gene>
<dbReference type="InterPro" id="IPR039794">
    <property type="entry name" value="Gtb1-like"/>
</dbReference>
<sequence>MVWLWLLALPLPALASIDKTLGVPPTLLSRYSPPKSGSWKCLDSSKEIPWDFVNDDSCDCPDGSDEPGTSACPNSTFYCQNVGHIGATIPSSRVNDGLCEPQCCDGSDERPGVCPNSCTEIGEQYRKQRDAERKIQKTGAKIRSSYIVFAHKEKKRLEGLLESLTQEIVVREKEVTRLRDIADRTESLSAAALEHKKQSPLYTTLVSQAAALRTLQREHKKHLERERELGDILDALRKGYNPNYQDMAVLEAVRGWEYLAGLPHIGVEEDAQTAAAEEDISDEEAGIEESDEKKEEDTVVNEEEEEWTVEDLETGLDDLLNTDYVSLLMAHDEHAKIPPSNPVFHLRSYLPESFIPQYEEMRETIISWLETIGITGSDNESGAARDTSKAREALNNAESALNRAKKDKKEAEEDLSEIFDVEGFGAEGEWKKLDNTCLELDTGEYTYEVCMFNEARQKPNKGGTTHSLGKFASWNPSPDVKPGEPAYYEKQVYNKGTRCWNGPERNVVLVMTCGTDNAIHTVVELEKCEYQFTGTSPALCLPLDANGNGNREEL</sequence>
<reference evidence="9" key="1">
    <citation type="submission" date="2023-03" db="EMBL/GenBank/DDBJ databases">
        <title>Massive genome expansion in bonnet fungi (Mycena s.s.) driven by repeated elements and novel gene families across ecological guilds.</title>
        <authorList>
            <consortium name="Lawrence Berkeley National Laboratory"/>
            <person name="Harder C.B."/>
            <person name="Miyauchi S."/>
            <person name="Viragh M."/>
            <person name="Kuo A."/>
            <person name="Thoen E."/>
            <person name="Andreopoulos B."/>
            <person name="Lu D."/>
            <person name="Skrede I."/>
            <person name="Drula E."/>
            <person name="Henrissat B."/>
            <person name="Morin E."/>
            <person name="Kohler A."/>
            <person name="Barry K."/>
            <person name="LaButti K."/>
            <person name="Morin E."/>
            <person name="Salamov A."/>
            <person name="Lipzen A."/>
            <person name="Mereny Z."/>
            <person name="Hegedus B."/>
            <person name="Baldrian P."/>
            <person name="Stursova M."/>
            <person name="Weitz H."/>
            <person name="Taylor A."/>
            <person name="Grigoriev I.V."/>
            <person name="Nagy L.G."/>
            <person name="Martin F."/>
            <person name="Kauserud H."/>
        </authorList>
    </citation>
    <scope>NUCLEOTIDE SEQUENCE</scope>
    <source>
        <strain evidence="9">9144</strain>
    </source>
</reference>
<keyword evidence="4" id="KW-1015">Disulfide bond</keyword>
<feature type="signal peptide" evidence="7">
    <location>
        <begin position="1"/>
        <end position="15"/>
    </location>
</feature>
<feature type="chain" id="PRO_5042071739" description="Glucosidase 2 subunit beta" evidence="7">
    <location>
        <begin position="16"/>
        <end position="554"/>
    </location>
</feature>
<feature type="domain" description="MRH" evidence="8">
    <location>
        <begin position="435"/>
        <end position="542"/>
    </location>
</feature>
<keyword evidence="3" id="KW-0256">Endoplasmic reticulum</keyword>
<evidence type="ECO:0000256" key="4">
    <source>
        <dbReference type="ARBA" id="ARBA00023157"/>
    </source>
</evidence>
<feature type="coiled-coil region" evidence="5">
    <location>
        <begin position="147"/>
        <end position="174"/>
    </location>
</feature>
<evidence type="ECO:0000313" key="10">
    <source>
        <dbReference type="Proteomes" id="UP001219525"/>
    </source>
</evidence>
<evidence type="ECO:0000256" key="7">
    <source>
        <dbReference type="SAM" id="SignalP"/>
    </source>
</evidence>
<dbReference type="InterPro" id="IPR009011">
    <property type="entry name" value="Man6P_isomerase_rcpt-bd_dom_sf"/>
</dbReference>
<dbReference type="GO" id="GO:0017177">
    <property type="term" value="C:glucosidase II complex"/>
    <property type="evidence" value="ECO:0007669"/>
    <property type="project" value="TreeGrafter"/>
</dbReference>
<dbReference type="Pfam" id="PF12999">
    <property type="entry name" value="PRKCSH-like"/>
    <property type="match status" value="1"/>
</dbReference>
<evidence type="ECO:0000256" key="2">
    <source>
        <dbReference type="ARBA" id="ARBA00022729"/>
    </source>
</evidence>
<evidence type="ECO:0000256" key="6">
    <source>
        <dbReference type="SAM" id="MobiDB-lite"/>
    </source>
</evidence>
<dbReference type="InterPro" id="IPR036607">
    <property type="entry name" value="PRKCSH"/>
</dbReference>
<evidence type="ECO:0000256" key="5">
    <source>
        <dbReference type="SAM" id="Coils"/>
    </source>
</evidence>
<proteinExistence type="predicted"/>
<name>A0AAD6YU73_9AGAR</name>
<dbReference type="EMBL" id="JARJCW010000002">
    <property type="protein sequence ID" value="KAJ7229083.1"/>
    <property type="molecule type" value="Genomic_DNA"/>
</dbReference>
<feature type="coiled-coil region" evidence="5">
    <location>
        <begin position="387"/>
        <end position="421"/>
    </location>
</feature>
<keyword evidence="2 7" id="KW-0732">Signal</keyword>
<feature type="region of interest" description="Disordered" evidence="6">
    <location>
        <begin position="271"/>
        <end position="302"/>
    </location>
</feature>
<dbReference type="Proteomes" id="UP001219525">
    <property type="component" value="Unassembled WGS sequence"/>
</dbReference>
<protein>
    <recommendedName>
        <fullName evidence="1">Glucosidase 2 subunit beta</fullName>
    </recommendedName>
</protein>
<dbReference type="InterPro" id="IPR044865">
    <property type="entry name" value="MRH_dom"/>
</dbReference>
<dbReference type="SUPFAM" id="SSF50911">
    <property type="entry name" value="Mannose 6-phosphate receptor domain"/>
    <property type="match status" value="1"/>
</dbReference>
<keyword evidence="5" id="KW-0175">Coiled coil</keyword>
<comment type="caution">
    <text evidence="9">The sequence shown here is derived from an EMBL/GenBank/DDBJ whole genome shotgun (WGS) entry which is preliminary data.</text>
</comment>
<evidence type="ECO:0000256" key="3">
    <source>
        <dbReference type="ARBA" id="ARBA00022824"/>
    </source>
</evidence>